<sequence>MGWVAGTQIGAYEIVGPIGNGGMGEVYKVRHTISQRTEAMKVLLSGAARRPEVTDRFVREIRVLANLNHPNIAALHTAFHHEDQLIMVMEFIEGKNLSEMLSTGMVLRDSVAYIRQAVTALAYAHSQGVIHRDIKPSNIMINSAGQVKLLDFGLALMSTPDPRLTSSGSLLGSVHYISPEQIRGETMDARSDLYAVGVTLFEVITGRLPIQGHSFSEIINGHLQVIPPSPAVLNACIPANLAAITLKALAKNPSERFQNASEFLQALDTVQIESGLHFAVTMETPFVSSAVAAAAASNTPNPSVSQPSQVKGYDPAVINEITSQLANYVGPIAKVIVKRASSSSNNLRELCDKVAREIDSENQRKNFLQSVRKHLGSSDAI</sequence>
<feature type="domain" description="Protein kinase" evidence="7">
    <location>
        <begin position="12"/>
        <end position="280"/>
    </location>
</feature>
<proteinExistence type="predicted"/>
<evidence type="ECO:0000256" key="5">
    <source>
        <dbReference type="ARBA" id="ARBA00022777"/>
    </source>
</evidence>
<name>Q1IIR5_KORVE</name>
<dbReference type="Pfam" id="PF00069">
    <property type="entry name" value="Pkinase"/>
    <property type="match status" value="1"/>
</dbReference>
<evidence type="ECO:0000256" key="6">
    <source>
        <dbReference type="ARBA" id="ARBA00022840"/>
    </source>
</evidence>
<dbReference type="GO" id="GO:0005524">
    <property type="term" value="F:ATP binding"/>
    <property type="evidence" value="ECO:0007669"/>
    <property type="project" value="UniProtKB-KW"/>
</dbReference>
<keyword evidence="5 8" id="KW-0418">Kinase</keyword>
<dbReference type="Gene3D" id="1.10.510.10">
    <property type="entry name" value="Transferase(Phosphotransferase) domain 1"/>
    <property type="match status" value="1"/>
</dbReference>
<dbReference type="eggNOG" id="COG0515">
    <property type="taxonomic scope" value="Bacteria"/>
</dbReference>
<dbReference type="InterPro" id="IPR000719">
    <property type="entry name" value="Prot_kinase_dom"/>
</dbReference>
<evidence type="ECO:0000313" key="9">
    <source>
        <dbReference type="Proteomes" id="UP000002432"/>
    </source>
</evidence>
<dbReference type="RefSeq" id="WP_011525034.1">
    <property type="nucleotide sequence ID" value="NC_008009.1"/>
</dbReference>
<evidence type="ECO:0000256" key="4">
    <source>
        <dbReference type="ARBA" id="ARBA00022741"/>
    </source>
</evidence>
<evidence type="ECO:0000256" key="3">
    <source>
        <dbReference type="ARBA" id="ARBA00022679"/>
    </source>
</evidence>
<dbReference type="HOGENOM" id="CLU_000288_63_44_0"/>
<dbReference type="PANTHER" id="PTHR43289">
    <property type="entry name" value="MITOGEN-ACTIVATED PROTEIN KINASE KINASE KINASE 20-RELATED"/>
    <property type="match status" value="1"/>
</dbReference>
<dbReference type="OrthoDB" id="111294at2"/>
<evidence type="ECO:0000256" key="2">
    <source>
        <dbReference type="ARBA" id="ARBA00022527"/>
    </source>
</evidence>
<dbReference type="FunFam" id="1.10.510.10:FF:000021">
    <property type="entry name" value="Serine/threonine protein kinase"/>
    <property type="match status" value="1"/>
</dbReference>
<dbReference type="InterPro" id="IPR011009">
    <property type="entry name" value="Kinase-like_dom_sf"/>
</dbReference>
<keyword evidence="6" id="KW-0067">ATP-binding</keyword>
<dbReference type="PANTHER" id="PTHR43289:SF30">
    <property type="entry name" value="NON-SPECIFIC SERINE_THREONINE PROTEIN KINASE"/>
    <property type="match status" value="1"/>
</dbReference>
<dbReference type="InterPro" id="IPR058395">
    <property type="entry name" value="DUF8082"/>
</dbReference>
<dbReference type="Gene3D" id="3.30.200.20">
    <property type="entry name" value="Phosphorylase Kinase, domain 1"/>
    <property type="match status" value="1"/>
</dbReference>
<dbReference type="EC" id="2.7.11.1" evidence="1"/>
<dbReference type="PROSITE" id="PS50011">
    <property type="entry name" value="PROTEIN_KINASE_DOM"/>
    <property type="match status" value="1"/>
</dbReference>
<dbReference type="CDD" id="cd14014">
    <property type="entry name" value="STKc_PknB_like"/>
    <property type="match status" value="1"/>
</dbReference>
<dbReference type="KEGG" id="aba:Acid345_4235"/>
<dbReference type="InterPro" id="IPR008271">
    <property type="entry name" value="Ser/Thr_kinase_AS"/>
</dbReference>
<keyword evidence="4" id="KW-0547">Nucleotide-binding</keyword>
<dbReference type="EnsemblBacteria" id="ABF43235">
    <property type="protein sequence ID" value="ABF43235"/>
    <property type="gene ID" value="Acid345_4235"/>
</dbReference>
<accession>Q1IIR5</accession>
<organism evidence="8 9">
    <name type="scientific">Koribacter versatilis (strain Ellin345)</name>
    <dbReference type="NCBI Taxonomy" id="204669"/>
    <lineage>
        <taxon>Bacteria</taxon>
        <taxon>Pseudomonadati</taxon>
        <taxon>Acidobacteriota</taxon>
        <taxon>Terriglobia</taxon>
        <taxon>Terriglobales</taxon>
        <taxon>Candidatus Korobacteraceae</taxon>
        <taxon>Candidatus Korobacter</taxon>
    </lineage>
</organism>
<dbReference type="AlphaFoldDB" id="Q1IIR5"/>
<dbReference type="GO" id="GO:0004674">
    <property type="term" value="F:protein serine/threonine kinase activity"/>
    <property type="evidence" value="ECO:0007669"/>
    <property type="project" value="UniProtKB-KW"/>
</dbReference>
<keyword evidence="9" id="KW-1185">Reference proteome</keyword>
<protein>
    <recommendedName>
        <fullName evidence="1">non-specific serine/threonine protein kinase</fullName>
        <ecNumber evidence="1">2.7.11.1</ecNumber>
    </recommendedName>
</protein>
<dbReference type="Pfam" id="PF26309">
    <property type="entry name" value="DUF8082"/>
    <property type="match status" value="1"/>
</dbReference>
<reference evidence="8 9" key="1">
    <citation type="journal article" date="2009" name="Appl. Environ. Microbiol.">
        <title>Three genomes from the phylum Acidobacteria provide insight into the lifestyles of these microorganisms in soils.</title>
        <authorList>
            <person name="Ward N.L."/>
            <person name="Challacombe J.F."/>
            <person name="Janssen P.H."/>
            <person name="Henrissat B."/>
            <person name="Coutinho P.M."/>
            <person name="Wu M."/>
            <person name="Xie G."/>
            <person name="Haft D.H."/>
            <person name="Sait M."/>
            <person name="Badger J."/>
            <person name="Barabote R.D."/>
            <person name="Bradley B."/>
            <person name="Brettin T.S."/>
            <person name="Brinkac L.M."/>
            <person name="Bruce D."/>
            <person name="Creasy T."/>
            <person name="Daugherty S.C."/>
            <person name="Davidsen T.M."/>
            <person name="DeBoy R.T."/>
            <person name="Detter J.C."/>
            <person name="Dodson R.J."/>
            <person name="Durkin A.S."/>
            <person name="Ganapathy A."/>
            <person name="Gwinn-Giglio M."/>
            <person name="Han C.S."/>
            <person name="Khouri H."/>
            <person name="Kiss H."/>
            <person name="Kothari S.P."/>
            <person name="Madupu R."/>
            <person name="Nelson K.E."/>
            <person name="Nelson W.C."/>
            <person name="Paulsen I."/>
            <person name="Penn K."/>
            <person name="Ren Q."/>
            <person name="Rosovitz M.J."/>
            <person name="Selengut J.D."/>
            <person name="Shrivastava S."/>
            <person name="Sullivan S.A."/>
            <person name="Tapia R."/>
            <person name="Thompson L.S."/>
            <person name="Watkins K.L."/>
            <person name="Yang Q."/>
            <person name="Yu C."/>
            <person name="Zafar N."/>
            <person name="Zhou L."/>
            <person name="Kuske C.R."/>
        </authorList>
    </citation>
    <scope>NUCLEOTIDE SEQUENCE [LARGE SCALE GENOMIC DNA]</scope>
    <source>
        <strain evidence="8 9">Ellin345</strain>
    </source>
</reference>
<evidence type="ECO:0000313" key="8">
    <source>
        <dbReference type="EMBL" id="ABF43235.1"/>
    </source>
</evidence>
<dbReference type="STRING" id="204669.Acid345_4235"/>
<dbReference type="PROSITE" id="PS00108">
    <property type="entry name" value="PROTEIN_KINASE_ST"/>
    <property type="match status" value="1"/>
</dbReference>
<dbReference type="Proteomes" id="UP000002432">
    <property type="component" value="Chromosome"/>
</dbReference>
<dbReference type="EMBL" id="CP000360">
    <property type="protein sequence ID" value="ABF43235.1"/>
    <property type="molecule type" value="Genomic_DNA"/>
</dbReference>
<dbReference type="SUPFAM" id="SSF56112">
    <property type="entry name" value="Protein kinase-like (PK-like)"/>
    <property type="match status" value="1"/>
</dbReference>
<dbReference type="SMART" id="SM00220">
    <property type="entry name" value="S_TKc"/>
    <property type="match status" value="1"/>
</dbReference>
<keyword evidence="2 8" id="KW-0723">Serine/threonine-protein kinase</keyword>
<keyword evidence="3" id="KW-0808">Transferase</keyword>
<evidence type="ECO:0000259" key="7">
    <source>
        <dbReference type="PROSITE" id="PS50011"/>
    </source>
</evidence>
<evidence type="ECO:0000256" key="1">
    <source>
        <dbReference type="ARBA" id="ARBA00012513"/>
    </source>
</evidence>
<gene>
    <name evidence="8" type="ordered locus">Acid345_4235</name>
</gene>